<protein>
    <submittedName>
        <fullName evidence="1">Uncharacterized protein</fullName>
    </submittedName>
</protein>
<dbReference type="RefSeq" id="WP_076433730.1">
    <property type="nucleotide sequence ID" value="NZ_FTNO01000009.1"/>
</dbReference>
<dbReference type="AlphaFoldDB" id="A0A1N7FIB6"/>
<evidence type="ECO:0000313" key="2">
    <source>
        <dbReference type="Proteomes" id="UP000186914"/>
    </source>
</evidence>
<proteinExistence type="predicted"/>
<dbReference type="EMBL" id="FTNO01000009">
    <property type="protein sequence ID" value="SIR99976.1"/>
    <property type="molecule type" value="Genomic_DNA"/>
</dbReference>
<gene>
    <name evidence="1" type="ORF">SAMN05421858_5084</name>
</gene>
<dbReference type="Proteomes" id="UP000186914">
    <property type="component" value="Unassembled WGS sequence"/>
</dbReference>
<reference evidence="2" key="1">
    <citation type="submission" date="2017-01" db="EMBL/GenBank/DDBJ databases">
        <authorList>
            <person name="Varghese N."/>
            <person name="Submissions S."/>
        </authorList>
    </citation>
    <scope>NUCLEOTIDE SEQUENCE [LARGE SCALE GENOMIC DNA]</scope>
    <source>
        <strain evidence="2">CGMCC 1.7737</strain>
    </source>
</reference>
<keyword evidence="2" id="KW-1185">Reference proteome</keyword>
<organism evidence="1 2">
    <name type="scientific">Haladaptatus litoreus</name>
    <dbReference type="NCBI Taxonomy" id="553468"/>
    <lineage>
        <taxon>Archaea</taxon>
        <taxon>Methanobacteriati</taxon>
        <taxon>Methanobacteriota</taxon>
        <taxon>Stenosarchaea group</taxon>
        <taxon>Halobacteria</taxon>
        <taxon>Halobacteriales</taxon>
        <taxon>Haladaptataceae</taxon>
        <taxon>Haladaptatus</taxon>
    </lineage>
</organism>
<evidence type="ECO:0000313" key="1">
    <source>
        <dbReference type="EMBL" id="SIR99976.1"/>
    </source>
</evidence>
<accession>A0A1N7FIB6</accession>
<name>A0A1N7FIB6_9EURY</name>
<sequence>MSEQKILWVKVEDATDEDLEHVRNELQNAELDDYEALISGERLDIPTKKEIREMLLEDGDE</sequence>